<name>A0ABY4QZJ0_9ACTN</name>
<accession>A0ABY4QZJ0</accession>
<dbReference type="Pfam" id="PF20059">
    <property type="entry name" value="DUF6458"/>
    <property type="match status" value="1"/>
</dbReference>
<dbReference type="EMBL" id="CP097332">
    <property type="protein sequence ID" value="UQX89043.1"/>
    <property type="molecule type" value="Genomic_DNA"/>
</dbReference>
<evidence type="ECO:0000313" key="4">
    <source>
        <dbReference type="Proteomes" id="UP001056336"/>
    </source>
</evidence>
<dbReference type="InterPro" id="IPR045597">
    <property type="entry name" value="DUF6458"/>
</dbReference>
<keyword evidence="1" id="KW-1133">Transmembrane helix</keyword>
<reference evidence="3" key="1">
    <citation type="journal article" date="2018" name="Int. J. Syst. Evol. Microbiol.">
        <title>Jatrophihabitans telluris sp. nov., isolated from sediment soil of lava forest wetlands and the emended description of the genus Jatrophihabitans.</title>
        <authorList>
            <person name="Lee K.C."/>
            <person name="Suh M.K."/>
            <person name="Eom M.K."/>
            <person name="Kim K.K."/>
            <person name="Kim J.S."/>
            <person name="Kim D.S."/>
            <person name="Ko S.H."/>
            <person name="Shin Y.K."/>
            <person name="Lee J.S."/>
        </authorList>
    </citation>
    <scope>NUCLEOTIDE SEQUENCE</scope>
    <source>
        <strain evidence="3">N237</strain>
    </source>
</reference>
<dbReference type="Proteomes" id="UP001056336">
    <property type="component" value="Chromosome"/>
</dbReference>
<organism evidence="3 4">
    <name type="scientific">Jatrophihabitans telluris</name>
    <dbReference type="NCBI Taxonomy" id="2038343"/>
    <lineage>
        <taxon>Bacteria</taxon>
        <taxon>Bacillati</taxon>
        <taxon>Actinomycetota</taxon>
        <taxon>Actinomycetes</taxon>
        <taxon>Jatrophihabitantales</taxon>
        <taxon>Jatrophihabitantaceae</taxon>
        <taxon>Jatrophihabitans</taxon>
    </lineage>
</organism>
<gene>
    <name evidence="3" type="ORF">M6D93_03345</name>
</gene>
<proteinExistence type="predicted"/>
<reference evidence="3" key="2">
    <citation type="submission" date="2022-05" db="EMBL/GenBank/DDBJ databases">
        <authorList>
            <person name="Kim J.-S."/>
            <person name="Lee K."/>
            <person name="Suh M."/>
            <person name="Eom M."/>
            <person name="Kim J.-S."/>
            <person name="Kim D.-S."/>
            <person name="Ko S.-H."/>
            <person name="Shin Y."/>
            <person name="Lee J.-S."/>
        </authorList>
    </citation>
    <scope>NUCLEOTIDE SEQUENCE</scope>
    <source>
        <strain evidence="3">N237</strain>
    </source>
</reference>
<evidence type="ECO:0000256" key="1">
    <source>
        <dbReference type="SAM" id="Phobius"/>
    </source>
</evidence>
<keyword evidence="1" id="KW-0472">Membrane</keyword>
<keyword evidence="1" id="KW-0812">Transmembrane</keyword>
<dbReference type="RefSeq" id="WP_249772939.1">
    <property type="nucleotide sequence ID" value="NZ_CP097332.1"/>
</dbReference>
<feature type="domain" description="DUF6458" evidence="2">
    <location>
        <begin position="1"/>
        <end position="56"/>
    </location>
</feature>
<evidence type="ECO:0000313" key="3">
    <source>
        <dbReference type="EMBL" id="UQX89043.1"/>
    </source>
</evidence>
<sequence>MTIGASLLLIAIGAVLKFAITDNVKNIDLGMIGVILMVIGAVGLILGIAITMSRRRTDIISRPGRTTYIEPNDPTDPRL</sequence>
<feature type="transmembrane region" description="Helical" evidence="1">
    <location>
        <begin position="31"/>
        <end position="52"/>
    </location>
</feature>
<keyword evidence="4" id="KW-1185">Reference proteome</keyword>
<protein>
    <submittedName>
        <fullName evidence="3">DUF6458 family protein</fullName>
    </submittedName>
</protein>
<evidence type="ECO:0000259" key="2">
    <source>
        <dbReference type="Pfam" id="PF20059"/>
    </source>
</evidence>